<sequence>MRSSVDSCRDDSGSLTFAVRKAWLAMRSAIGEELKAFGLSSPQYATLMMARAQPGMSAADIAREVGCTRQSATEMLGGLEREGLIERRPHPTDRRTQQFHVTEAGAARYAQAHRAVIRREAELAAAFDAEQMKAVRHWLANVSEACR</sequence>
<dbReference type="GO" id="GO:0006950">
    <property type="term" value="P:response to stress"/>
    <property type="evidence" value="ECO:0007669"/>
    <property type="project" value="TreeGrafter"/>
</dbReference>
<proteinExistence type="predicted"/>
<dbReference type="InterPro" id="IPR036390">
    <property type="entry name" value="WH_DNA-bd_sf"/>
</dbReference>
<dbReference type="GO" id="GO:0003677">
    <property type="term" value="F:DNA binding"/>
    <property type="evidence" value="ECO:0007669"/>
    <property type="project" value="UniProtKB-KW"/>
</dbReference>
<feature type="domain" description="HTH marR-type" evidence="4">
    <location>
        <begin position="12"/>
        <end position="144"/>
    </location>
</feature>
<dbReference type="PROSITE" id="PS50995">
    <property type="entry name" value="HTH_MARR_2"/>
    <property type="match status" value="1"/>
</dbReference>
<reference evidence="5 6" key="1">
    <citation type="journal article" date="2019" name="ACS Chem. Biol.">
        <title>Identification and Mobilization of a Cryptic Antibiotic Biosynthesis Gene Locus from a Human-Pathogenic Nocardia Isolate.</title>
        <authorList>
            <person name="Herisse M."/>
            <person name="Ishida K."/>
            <person name="Porter J.L."/>
            <person name="Howden B."/>
            <person name="Hertweck C."/>
            <person name="Stinear T.P."/>
            <person name="Pidot S.J."/>
        </authorList>
    </citation>
    <scope>NUCLEOTIDE SEQUENCE [LARGE SCALE GENOMIC DNA]</scope>
    <source>
        <strain evidence="5 6">AUSMDU00012717</strain>
    </source>
</reference>
<keyword evidence="6" id="KW-1185">Reference proteome</keyword>
<evidence type="ECO:0000256" key="1">
    <source>
        <dbReference type="ARBA" id="ARBA00023015"/>
    </source>
</evidence>
<dbReference type="SMART" id="SM00347">
    <property type="entry name" value="HTH_MARR"/>
    <property type="match status" value="1"/>
</dbReference>
<dbReference type="InterPro" id="IPR036388">
    <property type="entry name" value="WH-like_DNA-bd_sf"/>
</dbReference>
<dbReference type="AlphaFoldDB" id="A0A6G9YD41"/>
<keyword evidence="3" id="KW-0804">Transcription</keyword>
<dbReference type="PROSITE" id="PS01117">
    <property type="entry name" value="HTH_MARR_1"/>
    <property type="match status" value="1"/>
</dbReference>
<dbReference type="GO" id="GO:0003700">
    <property type="term" value="F:DNA-binding transcription factor activity"/>
    <property type="evidence" value="ECO:0007669"/>
    <property type="project" value="InterPro"/>
</dbReference>
<dbReference type="Proteomes" id="UP000503540">
    <property type="component" value="Chromosome"/>
</dbReference>
<dbReference type="RefSeq" id="WP_167474048.1">
    <property type="nucleotide sequence ID" value="NZ_CP046172.1"/>
</dbReference>
<dbReference type="EMBL" id="CP046172">
    <property type="protein sequence ID" value="QIS11195.1"/>
    <property type="molecule type" value="Genomic_DNA"/>
</dbReference>
<dbReference type="InterPro" id="IPR000835">
    <property type="entry name" value="HTH_MarR-typ"/>
</dbReference>
<dbReference type="PRINTS" id="PR00598">
    <property type="entry name" value="HTHMARR"/>
</dbReference>
<accession>A0A6G9YD41</accession>
<dbReference type="PANTHER" id="PTHR33164:SF43">
    <property type="entry name" value="HTH-TYPE TRANSCRIPTIONAL REPRESSOR YETL"/>
    <property type="match status" value="1"/>
</dbReference>
<evidence type="ECO:0000256" key="3">
    <source>
        <dbReference type="ARBA" id="ARBA00023163"/>
    </source>
</evidence>
<dbReference type="Pfam" id="PF01047">
    <property type="entry name" value="MarR"/>
    <property type="match status" value="1"/>
</dbReference>
<dbReference type="InterPro" id="IPR039422">
    <property type="entry name" value="MarR/SlyA-like"/>
</dbReference>
<dbReference type="KEGG" id="nah:F5544_16580"/>
<evidence type="ECO:0000256" key="2">
    <source>
        <dbReference type="ARBA" id="ARBA00023125"/>
    </source>
</evidence>
<name>A0A6G9YD41_9NOCA</name>
<gene>
    <name evidence="5" type="ORF">F5544_16580</name>
</gene>
<dbReference type="InterPro" id="IPR023187">
    <property type="entry name" value="Tscrpt_reg_MarR-type_CS"/>
</dbReference>
<evidence type="ECO:0000313" key="6">
    <source>
        <dbReference type="Proteomes" id="UP000503540"/>
    </source>
</evidence>
<evidence type="ECO:0000313" key="5">
    <source>
        <dbReference type="EMBL" id="QIS11195.1"/>
    </source>
</evidence>
<keyword evidence="1" id="KW-0805">Transcription regulation</keyword>
<organism evidence="5 6">
    <name type="scientific">Nocardia arthritidis</name>
    <dbReference type="NCBI Taxonomy" id="228602"/>
    <lineage>
        <taxon>Bacteria</taxon>
        <taxon>Bacillati</taxon>
        <taxon>Actinomycetota</taxon>
        <taxon>Actinomycetes</taxon>
        <taxon>Mycobacteriales</taxon>
        <taxon>Nocardiaceae</taxon>
        <taxon>Nocardia</taxon>
    </lineage>
</organism>
<evidence type="ECO:0000259" key="4">
    <source>
        <dbReference type="PROSITE" id="PS50995"/>
    </source>
</evidence>
<protein>
    <submittedName>
        <fullName evidence="5">MarR family transcriptional regulator</fullName>
    </submittedName>
</protein>
<dbReference type="SUPFAM" id="SSF46785">
    <property type="entry name" value="Winged helix' DNA-binding domain"/>
    <property type="match status" value="1"/>
</dbReference>
<keyword evidence="2" id="KW-0238">DNA-binding</keyword>
<dbReference type="Gene3D" id="1.10.10.10">
    <property type="entry name" value="Winged helix-like DNA-binding domain superfamily/Winged helix DNA-binding domain"/>
    <property type="match status" value="1"/>
</dbReference>
<dbReference type="PANTHER" id="PTHR33164">
    <property type="entry name" value="TRANSCRIPTIONAL REGULATOR, MARR FAMILY"/>
    <property type="match status" value="1"/>
</dbReference>